<keyword evidence="2" id="KW-1003">Cell membrane</keyword>
<dbReference type="GO" id="GO:0048038">
    <property type="term" value="F:quinone binding"/>
    <property type="evidence" value="ECO:0007669"/>
    <property type="project" value="UniProtKB-UniRule"/>
</dbReference>
<dbReference type="AlphaFoldDB" id="A0A0H1RIM3"/>
<dbReference type="STRING" id="1225564.AA309_01350"/>
<comment type="function">
    <text evidence="2">NDH-1 shuttles electrons from NADH, via FMN and iron-sulfur (Fe-S) centers, to quinones in the respiratory chain. Couples the redox reaction to proton translocation (for every two electrons transferred, four hydrogen ions are translocated across the cytoplasmic membrane), and thus conserves the redox energy in a proton gradient.</text>
</comment>
<keyword evidence="2" id="KW-0472">Membrane</keyword>
<dbReference type="Proteomes" id="UP000035489">
    <property type="component" value="Unassembled WGS sequence"/>
</dbReference>
<dbReference type="NCBIfam" id="NF005164">
    <property type="entry name" value="PRK06638.1-4"/>
    <property type="match status" value="1"/>
</dbReference>
<feature type="transmembrane region" description="Helical" evidence="2">
    <location>
        <begin position="147"/>
        <end position="170"/>
    </location>
</feature>
<keyword evidence="2" id="KW-0520">NAD</keyword>
<evidence type="ECO:0000256" key="1">
    <source>
        <dbReference type="ARBA" id="ARBA00005698"/>
    </source>
</evidence>
<name>A0A0H1RIM3_9HYPH</name>
<comment type="catalytic activity">
    <reaction evidence="2">
        <text>a quinone + NADH + 5 H(+)(in) = a quinol + NAD(+) + 4 H(+)(out)</text>
        <dbReference type="Rhea" id="RHEA:57888"/>
        <dbReference type="ChEBI" id="CHEBI:15378"/>
        <dbReference type="ChEBI" id="CHEBI:24646"/>
        <dbReference type="ChEBI" id="CHEBI:57540"/>
        <dbReference type="ChEBI" id="CHEBI:57945"/>
        <dbReference type="ChEBI" id="CHEBI:132124"/>
    </reaction>
</comment>
<feature type="transmembrane region" description="Helical" evidence="2">
    <location>
        <begin position="6"/>
        <end position="24"/>
    </location>
</feature>
<dbReference type="Pfam" id="PF00499">
    <property type="entry name" value="Oxidored_q3"/>
    <property type="match status" value="1"/>
</dbReference>
<evidence type="ECO:0000256" key="2">
    <source>
        <dbReference type="RuleBase" id="RU004429"/>
    </source>
</evidence>
<dbReference type="InterPro" id="IPR042106">
    <property type="entry name" value="Nuo/plastoQ_OxRdtase_6_NuoJ"/>
</dbReference>
<keyword evidence="2" id="KW-1133">Transmembrane helix</keyword>
<accession>A0A0H1RIM3</accession>
<dbReference type="GO" id="GO:0005886">
    <property type="term" value="C:plasma membrane"/>
    <property type="evidence" value="ECO:0007669"/>
    <property type="project" value="UniProtKB-SubCell"/>
</dbReference>
<dbReference type="PANTHER" id="PTHR33269:SF17">
    <property type="entry name" value="NADH-UBIQUINONE OXIDOREDUCTASE CHAIN 6"/>
    <property type="match status" value="1"/>
</dbReference>
<evidence type="ECO:0000313" key="3">
    <source>
        <dbReference type="EMBL" id="KLK94874.1"/>
    </source>
</evidence>
<keyword evidence="2" id="KW-0874">Quinone</keyword>
<keyword evidence="3" id="KW-0830">Ubiquinone</keyword>
<dbReference type="GO" id="GO:0008137">
    <property type="term" value="F:NADH dehydrogenase (ubiquinone) activity"/>
    <property type="evidence" value="ECO:0007669"/>
    <property type="project" value="UniProtKB-UniRule"/>
</dbReference>
<evidence type="ECO:0000313" key="4">
    <source>
        <dbReference type="Proteomes" id="UP000035489"/>
    </source>
</evidence>
<dbReference type="EC" id="7.1.1.-" evidence="2"/>
<reference evidence="3 4" key="1">
    <citation type="submission" date="2015-05" db="EMBL/GenBank/DDBJ databases">
        <title>Draft genome sequence of Microvirga vignae strain BR3299, a novel nitrogen fixing bacteria isolated from Brazil semi-aired region.</title>
        <authorList>
            <person name="Zilli J.E."/>
            <person name="Passos S.R."/>
            <person name="Leite J."/>
            <person name="Baldani J.I."/>
            <person name="Xavier G.R."/>
            <person name="Rumjaneck N.G."/>
            <person name="Simoes-Araujo J.L."/>
        </authorList>
    </citation>
    <scope>NUCLEOTIDE SEQUENCE [LARGE SCALE GENOMIC DNA]</scope>
    <source>
        <strain evidence="3 4">BR3299</strain>
    </source>
</reference>
<feature type="transmembrane region" description="Helical" evidence="2">
    <location>
        <begin position="55"/>
        <end position="79"/>
    </location>
</feature>
<sequence length="204" mass="22353">MTVTAAFFYLFATITIASGFMVIASRNPVQSVLFLILAFVNAAGLFLMMGAEFLAMILVIVYVGAVAVLFLFVVMMLDVDFAALRQGFLQYLPFGALIGIVLLIELIFVVSAYVIDPGLVRAPAVPIPAADVMTNTEALGQVLYTRYFYFFQAAGLILLVAMIGAIVLTLRERVGVRRQDISKQNARTQETAVEVRKVPFRQGI</sequence>
<dbReference type="InterPro" id="IPR001457">
    <property type="entry name" value="NADH_UbQ/plastoQ_OxRdtase_su6"/>
</dbReference>
<keyword evidence="2" id="KW-0812">Transmembrane</keyword>
<feature type="transmembrane region" description="Helical" evidence="2">
    <location>
        <begin position="31"/>
        <end position="49"/>
    </location>
</feature>
<protein>
    <recommendedName>
        <fullName evidence="2">NADH-quinone oxidoreductase subunit J</fullName>
        <ecNumber evidence="2">7.1.1.-</ecNumber>
    </recommendedName>
</protein>
<dbReference type="OrthoDB" id="9795409at2"/>
<gene>
    <name evidence="3" type="ORF">AA309_01350</name>
</gene>
<dbReference type="PATRIC" id="fig|1225564.3.peg.4187"/>
<dbReference type="Gene3D" id="1.20.120.1200">
    <property type="entry name" value="NADH-ubiquinone/plastoquinone oxidoreductase chain 6, subunit NuoJ"/>
    <property type="match status" value="1"/>
</dbReference>
<organism evidence="3 4">
    <name type="scientific">Microvirga vignae</name>
    <dbReference type="NCBI Taxonomy" id="1225564"/>
    <lineage>
        <taxon>Bacteria</taxon>
        <taxon>Pseudomonadati</taxon>
        <taxon>Pseudomonadota</taxon>
        <taxon>Alphaproteobacteria</taxon>
        <taxon>Hyphomicrobiales</taxon>
        <taxon>Methylobacteriaceae</taxon>
        <taxon>Microvirga</taxon>
    </lineage>
</organism>
<feature type="transmembrane region" description="Helical" evidence="2">
    <location>
        <begin position="91"/>
        <end position="115"/>
    </location>
</feature>
<dbReference type="PANTHER" id="PTHR33269">
    <property type="entry name" value="NADH-UBIQUINONE OXIDOREDUCTASE CHAIN 6"/>
    <property type="match status" value="1"/>
</dbReference>
<proteinExistence type="inferred from homology"/>
<dbReference type="EMBL" id="LCYG01000004">
    <property type="protein sequence ID" value="KLK94874.1"/>
    <property type="molecule type" value="Genomic_DNA"/>
</dbReference>
<comment type="caution">
    <text evidence="3">The sequence shown here is derived from an EMBL/GenBank/DDBJ whole genome shotgun (WGS) entry which is preliminary data.</text>
</comment>
<dbReference type="RefSeq" id="WP_047187179.1">
    <property type="nucleotide sequence ID" value="NZ_LCYG01000004.1"/>
</dbReference>
<comment type="similarity">
    <text evidence="1 2">Belongs to the complex I subunit 6 family.</text>
</comment>
<keyword evidence="4" id="KW-1185">Reference proteome</keyword>
<comment type="subcellular location">
    <subcellularLocation>
        <location evidence="2">Cell membrane</location>
        <topology evidence="2">Multi-pass membrane protein</topology>
    </subcellularLocation>
</comment>